<evidence type="ECO:0000313" key="2">
    <source>
        <dbReference type="Proteomes" id="UP000031057"/>
    </source>
</evidence>
<dbReference type="SUPFAM" id="SSF54593">
    <property type="entry name" value="Glyoxalase/Bleomycin resistance protein/Dihydroxybiphenyl dioxygenase"/>
    <property type="match status" value="1"/>
</dbReference>
<dbReference type="RefSeq" id="WP_039283962.1">
    <property type="nucleotide sequence ID" value="NZ_JTDI01000003.1"/>
</dbReference>
<proteinExistence type="predicted"/>
<gene>
    <name evidence="1" type="ORF">LK12_12070</name>
</gene>
<accession>A0A0B1ZKB8</accession>
<dbReference type="Proteomes" id="UP000031057">
    <property type="component" value="Unassembled WGS sequence"/>
</dbReference>
<dbReference type="STRING" id="1348853.LK12_12070"/>
<dbReference type="EMBL" id="JTDI01000003">
    <property type="protein sequence ID" value="KHK91550.1"/>
    <property type="molecule type" value="Genomic_DNA"/>
</dbReference>
<dbReference type="InterPro" id="IPR029068">
    <property type="entry name" value="Glyas_Bleomycin-R_OHBP_Dase"/>
</dbReference>
<evidence type="ECO:0000313" key="1">
    <source>
        <dbReference type="EMBL" id="KHK91550.1"/>
    </source>
</evidence>
<comment type="caution">
    <text evidence="1">The sequence shown here is derived from an EMBL/GenBank/DDBJ whole genome shotgun (WGS) entry which is preliminary data.</text>
</comment>
<evidence type="ECO:0008006" key="3">
    <source>
        <dbReference type="Google" id="ProtNLM"/>
    </source>
</evidence>
<dbReference type="Gene3D" id="3.10.180.10">
    <property type="entry name" value="2,3-Dihydroxybiphenyl 1,2-Dioxygenase, domain 1"/>
    <property type="match status" value="1"/>
</dbReference>
<sequence>MIAPSDRNKDIMQLCWVVPDLEAAIGHWVRTTGAGPFFLFEDVHFEDGVYRGVPSDIAPHRAAIGQYGETQIELIQPLDDRAGVWSDVVPFGKAGFHHAGLYCEDYAAEREAYLSSGAEMAFEGLMMGARTCYIDTTPQLGYLTELITANPVAEQVFGAFKAAAEGWDGADPIRTLG</sequence>
<dbReference type="OrthoDB" id="9792173at2"/>
<reference evidence="1 2" key="1">
    <citation type="submission" date="2014-10" db="EMBL/GenBank/DDBJ databases">
        <title>Genome sequence of Novosphingobium malaysiense MUSC 273(T).</title>
        <authorList>
            <person name="Lee L.-H."/>
        </authorList>
    </citation>
    <scope>NUCLEOTIDE SEQUENCE [LARGE SCALE GENOMIC DNA]</scope>
    <source>
        <strain evidence="1 2">MUSC 273</strain>
    </source>
</reference>
<organism evidence="1 2">
    <name type="scientific">Novosphingobium malaysiense</name>
    <dbReference type="NCBI Taxonomy" id="1348853"/>
    <lineage>
        <taxon>Bacteria</taxon>
        <taxon>Pseudomonadati</taxon>
        <taxon>Pseudomonadota</taxon>
        <taxon>Alphaproteobacteria</taxon>
        <taxon>Sphingomonadales</taxon>
        <taxon>Sphingomonadaceae</taxon>
        <taxon>Novosphingobium</taxon>
    </lineage>
</organism>
<keyword evidence="2" id="KW-1185">Reference proteome</keyword>
<dbReference type="Pfam" id="PF13669">
    <property type="entry name" value="Glyoxalase_4"/>
    <property type="match status" value="1"/>
</dbReference>
<dbReference type="AlphaFoldDB" id="A0A0B1ZKB8"/>
<name>A0A0B1ZKB8_9SPHN</name>
<protein>
    <recommendedName>
        <fullName evidence="3">Methylmalonyl-CoA epimerase</fullName>
    </recommendedName>
</protein>